<evidence type="ECO:0000256" key="3">
    <source>
        <dbReference type="ARBA" id="ARBA00005988"/>
    </source>
</evidence>
<keyword evidence="4" id="KW-0964">Secreted</keyword>
<dbReference type="SUPFAM" id="SSF53187">
    <property type="entry name" value="Zn-dependent exopeptidases"/>
    <property type="match status" value="1"/>
</dbReference>
<feature type="chain" id="PRO_5019232409" description="Inactive metallocarboxypeptidase ECM14" evidence="18">
    <location>
        <begin position="19"/>
        <end position="477"/>
    </location>
</feature>
<dbReference type="Pfam" id="PF00246">
    <property type="entry name" value="Peptidase_M14"/>
    <property type="match status" value="1"/>
</dbReference>
<dbReference type="Proteomes" id="UP000279259">
    <property type="component" value="Unassembled WGS sequence"/>
</dbReference>
<dbReference type="PANTHER" id="PTHR11705">
    <property type="entry name" value="PROTEASE FAMILY M14 CARBOXYPEPTIDASE A,B"/>
    <property type="match status" value="1"/>
</dbReference>
<dbReference type="FunFam" id="3.40.630.10:FF:000084">
    <property type="entry name" value="Carboxypeptidase B2"/>
    <property type="match status" value="1"/>
</dbReference>
<keyword evidence="9" id="KW-0378">Hydrolase</keyword>
<comment type="similarity">
    <text evidence="3 17">Belongs to the peptidase M14 family.</text>
</comment>
<evidence type="ECO:0000256" key="7">
    <source>
        <dbReference type="ARBA" id="ARBA00022723"/>
    </source>
</evidence>
<dbReference type="GO" id="GO:0004181">
    <property type="term" value="F:metallocarboxypeptidase activity"/>
    <property type="evidence" value="ECO:0007669"/>
    <property type="project" value="InterPro"/>
</dbReference>
<keyword evidence="13" id="KW-0325">Glycoprotein</keyword>
<dbReference type="GO" id="GO:0006508">
    <property type="term" value="P:proteolysis"/>
    <property type="evidence" value="ECO:0007669"/>
    <property type="project" value="UniProtKB-KW"/>
</dbReference>
<organism evidence="20 21">
    <name type="scientific">Saitozyma podzolica</name>
    <dbReference type="NCBI Taxonomy" id="1890683"/>
    <lineage>
        <taxon>Eukaryota</taxon>
        <taxon>Fungi</taxon>
        <taxon>Dikarya</taxon>
        <taxon>Basidiomycota</taxon>
        <taxon>Agaricomycotina</taxon>
        <taxon>Tremellomycetes</taxon>
        <taxon>Tremellales</taxon>
        <taxon>Trimorphomycetaceae</taxon>
        <taxon>Saitozyma</taxon>
    </lineage>
</organism>
<evidence type="ECO:0000256" key="16">
    <source>
        <dbReference type="ARBA" id="ARBA00026213"/>
    </source>
</evidence>
<comment type="cofactor">
    <cofactor evidence="1">
        <name>Zn(2+)</name>
        <dbReference type="ChEBI" id="CHEBI:29105"/>
    </cofactor>
</comment>
<comment type="caution">
    <text evidence="20">The sequence shown here is derived from an EMBL/GenBank/DDBJ whole genome shotgun (WGS) entry which is preliminary data.</text>
</comment>
<comment type="function">
    <text evidence="14">Inactive carboxypeptidase that may play a role in cell wall organization and biogenesis.</text>
</comment>
<evidence type="ECO:0000313" key="20">
    <source>
        <dbReference type="EMBL" id="RSH93418.1"/>
    </source>
</evidence>
<evidence type="ECO:0000256" key="1">
    <source>
        <dbReference type="ARBA" id="ARBA00001947"/>
    </source>
</evidence>
<keyword evidence="6" id="KW-0645">Protease</keyword>
<protein>
    <recommendedName>
        <fullName evidence="15">Inactive metallocarboxypeptidase ECM14</fullName>
    </recommendedName>
    <alternativeName>
        <fullName evidence="16">Inactive metallocarboxypeptidase ecm14</fullName>
    </alternativeName>
</protein>
<evidence type="ECO:0000259" key="19">
    <source>
        <dbReference type="PROSITE" id="PS52035"/>
    </source>
</evidence>
<feature type="active site" description="Proton donor/acceptor" evidence="17">
    <location>
        <position position="436"/>
    </location>
</feature>
<reference evidence="20 21" key="1">
    <citation type="submission" date="2018-11" db="EMBL/GenBank/DDBJ databases">
        <title>Genome sequence of Saitozyma podzolica DSM 27192.</title>
        <authorList>
            <person name="Aliyu H."/>
            <person name="Gorte O."/>
            <person name="Ochsenreither K."/>
        </authorList>
    </citation>
    <scope>NUCLEOTIDE SEQUENCE [LARGE SCALE GENOMIC DNA]</scope>
    <source>
        <strain evidence="20 21">DSM 27192</strain>
    </source>
</reference>
<dbReference type="InterPro" id="IPR000834">
    <property type="entry name" value="Peptidase_M14"/>
</dbReference>
<dbReference type="GO" id="GO:0008270">
    <property type="term" value="F:zinc ion binding"/>
    <property type="evidence" value="ECO:0007669"/>
    <property type="project" value="InterPro"/>
</dbReference>
<keyword evidence="21" id="KW-1185">Reference proteome</keyword>
<evidence type="ECO:0000256" key="5">
    <source>
        <dbReference type="ARBA" id="ARBA00022645"/>
    </source>
</evidence>
<name>A0A427YQN4_9TREE</name>
<accession>A0A427YQN4</accession>
<dbReference type="CDD" id="cd03860">
    <property type="entry name" value="M14_CP_A-B_like"/>
    <property type="match status" value="1"/>
</dbReference>
<evidence type="ECO:0000256" key="15">
    <source>
        <dbReference type="ARBA" id="ARBA00026187"/>
    </source>
</evidence>
<dbReference type="AlphaFoldDB" id="A0A427YQN4"/>
<dbReference type="PROSITE" id="PS52035">
    <property type="entry name" value="PEPTIDASE_M14"/>
    <property type="match status" value="1"/>
</dbReference>
<evidence type="ECO:0000313" key="21">
    <source>
        <dbReference type="Proteomes" id="UP000279259"/>
    </source>
</evidence>
<feature type="signal peptide" evidence="18">
    <location>
        <begin position="1"/>
        <end position="18"/>
    </location>
</feature>
<sequence>MVLRAALLSLSLLSLASALVVNQQPLAAPTSHVARERYDGQQVYRLNFTSVDASLREEVRRAIDLLDLDVWRSTHSSIDVRASPSSIASLERFLPGSTDMHVWISDLQSLVDAATPPLHQPPLVDDDDVGILGFPMDSLDTPFHDAYHSLEELYAFADQMAVRFDGDGIKVESFSVGQSFEGREIRGWKASMDSQVFGRGQDEDQDEDPEEEQLVREFVIQSGQHAREWVGPATALYFIHSLLLSAEQDPTGPEAVLLKSFTFTIVPTINPDGYAYSHEKSRMWRKNRQEVGSRSCAGIDLNSNWGYKWRAPRSTTPCSDSYPGDHAFEAVETRAMADYLANGSTGTTTERKVRAFIDLHSYGQLFMFPYAHSCADIPADAEMLMEAGLGVIKSIRTVHGETYQSGQACDLTFRAPGDAIDFTYGVTDIRWSYSAELRDTGTYGFLLPPSLIRPAAEETTAGLMYLARFIYNAEIAG</sequence>
<dbReference type="OrthoDB" id="3626597at2759"/>
<dbReference type="SMART" id="SM00631">
    <property type="entry name" value="Zn_pept"/>
    <property type="match status" value="1"/>
</dbReference>
<keyword evidence="10" id="KW-0862">Zinc</keyword>
<evidence type="ECO:0000256" key="13">
    <source>
        <dbReference type="ARBA" id="ARBA00023180"/>
    </source>
</evidence>
<dbReference type="Gene3D" id="3.40.630.10">
    <property type="entry name" value="Zn peptidases"/>
    <property type="match status" value="1"/>
</dbReference>
<dbReference type="STRING" id="1890683.A0A427YQN4"/>
<evidence type="ECO:0000256" key="10">
    <source>
        <dbReference type="ARBA" id="ARBA00022833"/>
    </source>
</evidence>
<keyword evidence="8 18" id="KW-0732">Signal</keyword>
<evidence type="ECO:0000256" key="18">
    <source>
        <dbReference type="SAM" id="SignalP"/>
    </source>
</evidence>
<evidence type="ECO:0000256" key="6">
    <source>
        <dbReference type="ARBA" id="ARBA00022670"/>
    </source>
</evidence>
<dbReference type="InterPro" id="IPR036990">
    <property type="entry name" value="M14A-like_propep"/>
</dbReference>
<evidence type="ECO:0000256" key="17">
    <source>
        <dbReference type="PROSITE-ProRule" id="PRU01379"/>
    </source>
</evidence>
<evidence type="ECO:0000256" key="8">
    <source>
        <dbReference type="ARBA" id="ARBA00022729"/>
    </source>
</evidence>
<gene>
    <name evidence="20" type="primary">ECM14</name>
    <name evidence="20" type="ORF">EHS25_007774</name>
</gene>
<keyword evidence="7" id="KW-0479">Metal-binding</keyword>
<evidence type="ECO:0000256" key="4">
    <source>
        <dbReference type="ARBA" id="ARBA00022525"/>
    </source>
</evidence>
<keyword evidence="11" id="KW-0482">Metalloprotease</keyword>
<dbReference type="SUPFAM" id="SSF54897">
    <property type="entry name" value="Protease propeptides/inhibitors"/>
    <property type="match status" value="1"/>
</dbReference>
<evidence type="ECO:0000256" key="9">
    <source>
        <dbReference type="ARBA" id="ARBA00022801"/>
    </source>
</evidence>
<keyword evidence="5 20" id="KW-0121">Carboxypeptidase</keyword>
<dbReference type="EMBL" id="RSCD01000004">
    <property type="protein sequence ID" value="RSH93418.1"/>
    <property type="molecule type" value="Genomic_DNA"/>
</dbReference>
<dbReference type="PRINTS" id="PR00765">
    <property type="entry name" value="CRBOXYPTASEA"/>
</dbReference>
<comment type="subcellular location">
    <subcellularLocation>
        <location evidence="2">Secreted</location>
    </subcellularLocation>
</comment>
<keyword evidence="12" id="KW-1015">Disulfide bond</keyword>
<feature type="domain" description="Peptidase M14" evidence="19">
    <location>
        <begin position="146"/>
        <end position="470"/>
    </location>
</feature>
<evidence type="ECO:0000256" key="2">
    <source>
        <dbReference type="ARBA" id="ARBA00004613"/>
    </source>
</evidence>
<proteinExistence type="inferred from homology"/>
<evidence type="ECO:0000256" key="12">
    <source>
        <dbReference type="ARBA" id="ARBA00023157"/>
    </source>
</evidence>
<dbReference type="GO" id="GO:0005615">
    <property type="term" value="C:extracellular space"/>
    <property type="evidence" value="ECO:0007669"/>
    <property type="project" value="TreeGrafter"/>
</dbReference>
<evidence type="ECO:0000256" key="11">
    <source>
        <dbReference type="ARBA" id="ARBA00023049"/>
    </source>
</evidence>
<evidence type="ECO:0000256" key="14">
    <source>
        <dbReference type="ARBA" id="ARBA00025210"/>
    </source>
</evidence>
<dbReference type="PANTHER" id="PTHR11705:SF147">
    <property type="entry name" value="INACTIVE METALLOCARBOXYPEPTIDASE ECM14"/>
    <property type="match status" value="1"/>
</dbReference>
<dbReference type="Gene3D" id="3.30.70.340">
    <property type="entry name" value="Metallocarboxypeptidase-like"/>
    <property type="match status" value="1"/>
</dbReference>